<proteinExistence type="predicted"/>
<accession>A0AC35GIK9</accession>
<evidence type="ECO:0000313" key="1">
    <source>
        <dbReference type="Proteomes" id="UP000887580"/>
    </source>
</evidence>
<dbReference type="Proteomes" id="UP000887580">
    <property type="component" value="Unplaced"/>
</dbReference>
<reference evidence="2" key="1">
    <citation type="submission" date="2022-11" db="UniProtKB">
        <authorList>
            <consortium name="WormBaseParasite"/>
        </authorList>
    </citation>
    <scope>IDENTIFICATION</scope>
</reference>
<protein>
    <submittedName>
        <fullName evidence="2">Retrotransposon gag domain-containing protein</fullName>
    </submittedName>
</protein>
<evidence type="ECO:0000313" key="2">
    <source>
        <dbReference type="WBParaSite" id="PS1159_v2.g5368.t1"/>
    </source>
</evidence>
<organism evidence="1 2">
    <name type="scientific">Panagrolaimus sp. PS1159</name>
    <dbReference type="NCBI Taxonomy" id="55785"/>
    <lineage>
        <taxon>Eukaryota</taxon>
        <taxon>Metazoa</taxon>
        <taxon>Ecdysozoa</taxon>
        <taxon>Nematoda</taxon>
        <taxon>Chromadorea</taxon>
        <taxon>Rhabditida</taxon>
        <taxon>Tylenchina</taxon>
        <taxon>Panagrolaimomorpha</taxon>
        <taxon>Panagrolaimoidea</taxon>
        <taxon>Panagrolaimidae</taxon>
        <taxon>Panagrolaimus</taxon>
    </lineage>
</organism>
<sequence>MAFETMGLNAKTPAQPEDPLKSLRDQMSIFDYMDHGDTDFLTWYSRVKPLFNDLEDSQKVSLILSRLSDRIYQRLLQHFSPKEPSDAKFDEIKNFLATTYCAAQSTYDRRYGFFHQKYDSSPLVEYVDKMNALFDACGLESCSKEELRVALILNTMDPELHRALVQKAEDKRLS</sequence>
<dbReference type="WBParaSite" id="PS1159_v2.g5368.t1">
    <property type="protein sequence ID" value="PS1159_v2.g5368.t1"/>
    <property type="gene ID" value="PS1159_v2.g5368"/>
</dbReference>
<name>A0AC35GIK9_9BILA</name>